<dbReference type="Proteomes" id="UP000050961">
    <property type="component" value="Unassembled WGS sequence"/>
</dbReference>
<keyword evidence="2" id="KW-1185">Reference proteome</keyword>
<sequence length="116" mass="13616">MKIVDNFFKNDYYDRGMVKWQGFYLSDHTAALNKEDAALKQKFQYRPQQTLETITTILAAAYSRQHEVTIQLNQLDCNHINTPVITTLIHGYNANDIVIDFKKFIQIDDIRNIEFT</sequence>
<organism evidence="1 2">
    <name type="scientific">Liquorilactobacillus sucicola DSM 21376 = JCM 15457</name>
    <dbReference type="NCBI Taxonomy" id="1423806"/>
    <lineage>
        <taxon>Bacteria</taxon>
        <taxon>Bacillati</taxon>
        <taxon>Bacillota</taxon>
        <taxon>Bacilli</taxon>
        <taxon>Lactobacillales</taxon>
        <taxon>Lactobacillaceae</taxon>
        <taxon>Liquorilactobacillus</taxon>
    </lineage>
</organism>
<evidence type="ECO:0000313" key="1">
    <source>
        <dbReference type="EMBL" id="KRN06284.1"/>
    </source>
</evidence>
<evidence type="ECO:0008006" key="3">
    <source>
        <dbReference type="Google" id="ProtNLM"/>
    </source>
</evidence>
<gene>
    <name evidence="1" type="ORF">FD15_GL001485</name>
</gene>
<protein>
    <recommendedName>
        <fullName evidence="3">DNA-directed RNA polymerase beta subunit</fullName>
    </recommendedName>
</protein>
<reference evidence="1 2" key="1">
    <citation type="journal article" date="2015" name="Genome Announc.">
        <title>Expanding the biotechnology potential of lactobacilli through comparative genomics of 213 strains and associated genera.</title>
        <authorList>
            <person name="Sun Z."/>
            <person name="Harris H.M."/>
            <person name="McCann A."/>
            <person name="Guo C."/>
            <person name="Argimon S."/>
            <person name="Zhang W."/>
            <person name="Yang X."/>
            <person name="Jeffery I.B."/>
            <person name="Cooney J.C."/>
            <person name="Kagawa T.F."/>
            <person name="Liu W."/>
            <person name="Song Y."/>
            <person name="Salvetti E."/>
            <person name="Wrobel A."/>
            <person name="Rasinkangas P."/>
            <person name="Parkhill J."/>
            <person name="Rea M.C."/>
            <person name="O'Sullivan O."/>
            <person name="Ritari J."/>
            <person name="Douillard F.P."/>
            <person name="Paul Ross R."/>
            <person name="Yang R."/>
            <person name="Briner A.E."/>
            <person name="Felis G.E."/>
            <person name="de Vos W.M."/>
            <person name="Barrangou R."/>
            <person name="Klaenhammer T.R."/>
            <person name="Caufield P.W."/>
            <person name="Cui Y."/>
            <person name="Zhang H."/>
            <person name="O'Toole P.W."/>
        </authorList>
    </citation>
    <scope>NUCLEOTIDE SEQUENCE [LARGE SCALE GENOMIC DNA]</scope>
    <source>
        <strain evidence="1 2">DSM 21376</strain>
    </source>
</reference>
<comment type="caution">
    <text evidence="1">The sequence shown here is derived from an EMBL/GenBank/DDBJ whole genome shotgun (WGS) entry which is preliminary data.</text>
</comment>
<evidence type="ECO:0000313" key="2">
    <source>
        <dbReference type="Proteomes" id="UP000050961"/>
    </source>
</evidence>
<dbReference type="AlphaFoldDB" id="A0A023CWI4"/>
<name>A0A023CWI4_9LACO</name>
<dbReference type="STRING" id="1423806.FD15_GL001485"/>
<dbReference type="EMBL" id="AYZF01000013">
    <property type="protein sequence ID" value="KRN06284.1"/>
    <property type="molecule type" value="Genomic_DNA"/>
</dbReference>
<proteinExistence type="predicted"/>
<dbReference type="PATRIC" id="fig|1423806.3.peg.1504"/>
<accession>A0A023CWI4</accession>
<dbReference type="eggNOG" id="ENOG5033CM8">
    <property type="taxonomic scope" value="Bacteria"/>
</dbReference>